<dbReference type="AlphaFoldDB" id="A0A4R3L8B9"/>
<reference evidence="1 2" key="1">
    <citation type="submission" date="2019-03" db="EMBL/GenBank/DDBJ databases">
        <title>Genomic Encyclopedia of Type Strains, Phase IV (KMG-IV): sequencing the most valuable type-strain genomes for metagenomic binning, comparative biology and taxonomic classification.</title>
        <authorList>
            <person name="Goeker M."/>
        </authorList>
    </citation>
    <scope>NUCLEOTIDE SEQUENCE [LARGE SCALE GENOMIC DNA]</scope>
    <source>
        <strain evidence="1 2">DSM 45707</strain>
    </source>
</reference>
<dbReference type="Gene3D" id="3.10.420.10">
    <property type="entry name" value="SecB-like"/>
    <property type="match status" value="1"/>
</dbReference>
<organism evidence="1 2">
    <name type="scientific">Hazenella coriacea</name>
    <dbReference type="NCBI Taxonomy" id="1179467"/>
    <lineage>
        <taxon>Bacteria</taxon>
        <taxon>Bacillati</taxon>
        <taxon>Bacillota</taxon>
        <taxon>Bacilli</taxon>
        <taxon>Bacillales</taxon>
        <taxon>Thermoactinomycetaceae</taxon>
        <taxon>Hazenella</taxon>
    </lineage>
</organism>
<protein>
    <submittedName>
        <fullName evidence="1">Preprotein translocase subunit SecB</fullName>
    </submittedName>
</protein>
<dbReference type="SUPFAM" id="SSF54611">
    <property type="entry name" value="SecB-like"/>
    <property type="match status" value="1"/>
</dbReference>
<evidence type="ECO:0000313" key="2">
    <source>
        <dbReference type="Proteomes" id="UP000294937"/>
    </source>
</evidence>
<keyword evidence="2" id="KW-1185">Reference proteome</keyword>
<dbReference type="Proteomes" id="UP000294937">
    <property type="component" value="Unassembled WGS sequence"/>
</dbReference>
<accession>A0A4R3L8B9</accession>
<dbReference type="EMBL" id="SMAG01000002">
    <property type="protein sequence ID" value="TCS95812.1"/>
    <property type="molecule type" value="Genomic_DNA"/>
</dbReference>
<evidence type="ECO:0000313" key="1">
    <source>
        <dbReference type="EMBL" id="TCS95812.1"/>
    </source>
</evidence>
<proteinExistence type="predicted"/>
<sequence>MNMKQTFDWLVSHAEFKEVELVSLMCSQNKQLVDSLGNVHISIDYTSLEMVQDGYEWMFPVRFCIRAYHGEQGDPPPEENHLFCIEFVLDCIYSLDIEEECSTSHPKKIDQSLPEQQVLSNVWPYARELVSNLTIRMGFPPLMIPPLKQAT</sequence>
<gene>
    <name evidence="1" type="ORF">EDD58_102393</name>
</gene>
<name>A0A4R3L8B9_9BACL</name>
<dbReference type="InterPro" id="IPR035958">
    <property type="entry name" value="SecB-like_sf"/>
</dbReference>
<comment type="caution">
    <text evidence="1">The sequence shown here is derived from an EMBL/GenBank/DDBJ whole genome shotgun (WGS) entry which is preliminary data.</text>
</comment>